<accession>A0A1Y1IFQ7</accession>
<evidence type="ECO:0000313" key="1">
    <source>
        <dbReference type="EMBL" id="GAQ87596.1"/>
    </source>
</evidence>
<protein>
    <submittedName>
        <fullName evidence="1">Uncharacterized protein</fullName>
    </submittedName>
</protein>
<proteinExistence type="predicted"/>
<name>A0A1Y1IFQ7_KLENI</name>
<evidence type="ECO:0000313" key="2">
    <source>
        <dbReference type="Proteomes" id="UP000054558"/>
    </source>
</evidence>
<keyword evidence="2" id="KW-1185">Reference proteome</keyword>
<dbReference type="Proteomes" id="UP000054558">
    <property type="component" value="Unassembled WGS sequence"/>
</dbReference>
<dbReference type="AlphaFoldDB" id="A0A1Y1IFQ7"/>
<reference evidence="1 2" key="1">
    <citation type="journal article" date="2014" name="Nat. Commun.">
        <title>Klebsormidium flaccidum genome reveals primary factors for plant terrestrial adaptation.</title>
        <authorList>
            <person name="Hori K."/>
            <person name="Maruyama F."/>
            <person name="Fujisawa T."/>
            <person name="Togashi T."/>
            <person name="Yamamoto N."/>
            <person name="Seo M."/>
            <person name="Sato S."/>
            <person name="Yamada T."/>
            <person name="Mori H."/>
            <person name="Tajima N."/>
            <person name="Moriyama T."/>
            <person name="Ikeuchi M."/>
            <person name="Watanabe M."/>
            <person name="Wada H."/>
            <person name="Kobayashi K."/>
            <person name="Saito M."/>
            <person name="Masuda T."/>
            <person name="Sasaki-Sekimoto Y."/>
            <person name="Mashiguchi K."/>
            <person name="Awai K."/>
            <person name="Shimojima M."/>
            <person name="Masuda S."/>
            <person name="Iwai M."/>
            <person name="Nobusawa T."/>
            <person name="Narise T."/>
            <person name="Kondo S."/>
            <person name="Saito H."/>
            <person name="Sato R."/>
            <person name="Murakawa M."/>
            <person name="Ihara Y."/>
            <person name="Oshima-Yamada Y."/>
            <person name="Ohtaka K."/>
            <person name="Satoh M."/>
            <person name="Sonobe K."/>
            <person name="Ishii M."/>
            <person name="Ohtani R."/>
            <person name="Kanamori-Sato M."/>
            <person name="Honoki R."/>
            <person name="Miyazaki D."/>
            <person name="Mochizuki H."/>
            <person name="Umetsu J."/>
            <person name="Higashi K."/>
            <person name="Shibata D."/>
            <person name="Kamiya Y."/>
            <person name="Sato N."/>
            <person name="Nakamura Y."/>
            <person name="Tabata S."/>
            <person name="Ida S."/>
            <person name="Kurokawa K."/>
            <person name="Ohta H."/>
        </authorList>
    </citation>
    <scope>NUCLEOTIDE SEQUENCE [LARGE SCALE GENOMIC DNA]</scope>
    <source>
        <strain evidence="1 2">NIES-2285</strain>
    </source>
</reference>
<sequence length="143" mass="15746">MEMLKNMKVGRSDVQKMTGVHEAGRAAETRATIFPTWDSERPSVRRGGAASDVSKFVIIETNEDQERGEMAKMADLMSGLRAEPKANGPKRDGCADASKVSQEPVCWSPLLAIWGQPRLDSTRMGLQNVWVPTTQEQERAGIS</sequence>
<organism evidence="1 2">
    <name type="scientific">Klebsormidium nitens</name>
    <name type="common">Green alga</name>
    <name type="synonym">Ulothrix nitens</name>
    <dbReference type="NCBI Taxonomy" id="105231"/>
    <lineage>
        <taxon>Eukaryota</taxon>
        <taxon>Viridiplantae</taxon>
        <taxon>Streptophyta</taxon>
        <taxon>Klebsormidiophyceae</taxon>
        <taxon>Klebsormidiales</taxon>
        <taxon>Klebsormidiaceae</taxon>
        <taxon>Klebsormidium</taxon>
    </lineage>
</organism>
<gene>
    <name evidence="1" type="ORF">KFL_003630140</name>
</gene>
<dbReference type="EMBL" id="DF237312">
    <property type="protein sequence ID" value="GAQ87596.1"/>
    <property type="molecule type" value="Genomic_DNA"/>
</dbReference>